<dbReference type="RefSeq" id="WP_035902239.1">
    <property type="nucleotide sequence ID" value="NZ_CAAAHN010000003.1"/>
</dbReference>
<dbReference type="Gene3D" id="3.90.1200.10">
    <property type="match status" value="1"/>
</dbReference>
<sequence>MNNINETLVQSLIDTQFPQWKDLPVRAVSTSGWDNRTFHLGEHMLVRLPSREDYALQVDKEQRWLPVLAPHLPLAIPVPLAQGQPGHGYPWKWSVYRWISGETVASSRIADWDDLAIRLAGFLRAMQAIDAAKGPVAGLHSFWRGGALRIYDAETRRALDALEGTIDTLAAREIWEAALETQWHGAPVWVHGDISAGNLLMRDGHLAGVIDFGQLAVGDPACDLAVSWTLFQGKNREAFRQHLDYDRGTWLRGQAWALWKAMMYIINQQTSMNYESKKALVTIEAIVADFQRG</sequence>
<keyword evidence="1" id="KW-0808">Transferase</keyword>
<dbReference type="InterPro" id="IPR011009">
    <property type="entry name" value="Kinase-like_dom_sf"/>
</dbReference>
<dbReference type="GO" id="GO:0016740">
    <property type="term" value="F:transferase activity"/>
    <property type="evidence" value="ECO:0007669"/>
    <property type="project" value="UniProtKB-KW"/>
</dbReference>
<dbReference type="InterPro" id="IPR002575">
    <property type="entry name" value="Aminoglycoside_PTrfase"/>
</dbReference>
<dbReference type="Pfam" id="PF01636">
    <property type="entry name" value="APH"/>
    <property type="match status" value="1"/>
</dbReference>
<evidence type="ECO:0000313" key="2">
    <source>
        <dbReference type="Proteomes" id="UP000054785"/>
    </source>
</evidence>
<dbReference type="Gene3D" id="3.30.200.20">
    <property type="entry name" value="Phosphorylase Kinase, domain 1"/>
    <property type="match status" value="1"/>
</dbReference>
<dbReference type="AlphaFoldDB" id="A0A0W0TKZ8"/>
<dbReference type="PATRIC" id="fig|45065.4.peg.2415"/>
<dbReference type="OrthoDB" id="3806873at2"/>
<reference evidence="1 2" key="1">
    <citation type="submission" date="2015-11" db="EMBL/GenBank/DDBJ databases">
        <title>Genomic analysis of 38 Legionella species identifies large and diverse effector repertoires.</title>
        <authorList>
            <person name="Burstein D."/>
            <person name="Amaro F."/>
            <person name="Zusman T."/>
            <person name="Lifshitz Z."/>
            <person name="Cohen O."/>
            <person name="Gilbert J.A."/>
            <person name="Pupko T."/>
            <person name="Shuman H.A."/>
            <person name="Segal G."/>
        </authorList>
    </citation>
    <scope>NUCLEOTIDE SEQUENCE [LARGE SCALE GENOMIC DNA]</scope>
    <source>
        <strain evidence="1 2">ATCC 49504</strain>
    </source>
</reference>
<gene>
    <name evidence="1" type="ORF">Lgee_2225</name>
</gene>
<evidence type="ECO:0000313" key="1">
    <source>
        <dbReference type="EMBL" id="KTC95845.1"/>
    </source>
</evidence>
<dbReference type="PANTHER" id="PTHR21310">
    <property type="entry name" value="AMINOGLYCOSIDE PHOSPHOTRANSFERASE-RELATED-RELATED"/>
    <property type="match status" value="1"/>
</dbReference>
<keyword evidence="2" id="KW-1185">Reference proteome</keyword>
<dbReference type="STRING" id="45065.Lgee_2225"/>
<proteinExistence type="predicted"/>
<dbReference type="Proteomes" id="UP000054785">
    <property type="component" value="Unassembled WGS sequence"/>
</dbReference>
<comment type="caution">
    <text evidence="1">The sequence shown here is derived from an EMBL/GenBank/DDBJ whole genome shotgun (WGS) entry which is preliminary data.</text>
</comment>
<dbReference type="PANTHER" id="PTHR21310:SF42">
    <property type="entry name" value="BIFUNCTIONAL AAC_APH"/>
    <property type="match status" value="1"/>
</dbReference>
<protein>
    <submittedName>
        <fullName evidence="1">Aminoglycoside phosphotransferase</fullName>
    </submittedName>
</protein>
<dbReference type="InterPro" id="IPR051678">
    <property type="entry name" value="AGP_Transferase"/>
</dbReference>
<dbReference type="CDD" id="cd05155">
    <property type="entry name" value="APH_ChoK_like_1"/>
    <property type="match status" value="1"/>
</dbReference>
<name>A0A0W0TKZ8_9GAMM</name>
<organism evidence="1 2">
    <name type="scientific">Legionella geestiana</name>
    <dbReference type="NCBI Taxonomy" id="45065"/>
    <lineage>
        <taxon>Bacteria</taxon>
        <taxon>Pseudomonadati</taxon>
        <taxon>Pseudomonadota</taxon>
        <taxon>Gammaproteobacteria</taxon>
        <taxon>Legionellales</taxon>
        <taxon>Legionellaceae</taxon>
        <taxon>Legionella</taxon>
    </lineage>
</organism>
<dbReference type="EMBL" id="LNYC01000077">
    <property type="protein sequence ID" value="KTC95845.1"/>
    <property type="molecule type" value="Genomic_DNA"/>
</dbReference>
<dbReference type="SUPFAM" id="SSF56112">
    <property type="entry name" value="Protein kinase-like (PK-like)"/>
    <property type="match status" value="1"/>
</dbReference>
<accession>A0A0W0TKZ8</accession>